<evidence type="ECO:0000256" key="2">
    <source>
        <dbReference type="SAM" id="Phobius"/>
    </source>
</evidence>
<dbReference type="GO" id="GO:0005634">
    <property type="term" value="C:nucleus"/>
    <property type="evidence" value="ECO:0000318"/>
    <property type="project" value="GO_Central"/>
</dbReference>
<dbReference type="GO" id="GO:0061025">
    <property type="term" value="P:membrane fusion"/>
    <property type="evidence" value="ECO:0000318"/>
    <property type="project" value="GO_Central"/>
</dbReference>
<dbReference type="PROSITE" id="PS51399">
    <property type="entry name" value="SEP"/>
    <property type="match status" value="1"/>
</dbReference>
<dbReference type="HOGENOM" id="CLU_392900_0_0_1"/>
<reference evidence="5 6" key="1">
    <citation type="journal article" date="2003" name="PLoS Biol.">
        <title>The genome sequence of Caenorhabditis briggsae: a platform for comparative genomics.</title>
        <authorList>
            <person name="Stein L.D."/>
            <person name="Bao Z."/>
            <person name="Blasiar D."/>
            <person name="Blumenthal T."/>
            <person name="Brent M.R."/>
            <person name="Chen N."/>
            <person name="Chinwalla A."/>
            <person name="Clarke L."/>
            <person name="Clee C."/>
            <person name="Coghlan A."/>
            <person name="Coulson A."/>
            <person name="D'Eustachio P."/>
            <person name="Fitch D.H."/>
            <person name="Fulton L.A."/>
            <person name="Fulton R.E."/>
            <person name="Griffiths-Jones S."/>
            <person name="Harris T.W."/>
            <person name="Hillier L.W."/>
            <person name="Kamath R."/>
            <person name="Kuwabara P.E."/>
            <person name="Mardis E.R."/>
            <person name="Marra M.A."/>
            <person name="Miner T.L."/>
            <person name="Minx P."/>
            <person name="Mullikin J.C."/>
            <person name="Plumb R.W."/>
            <person name="Rogers J."/>
            <person name="Schein J.E."/>
            <person name="Sohrmann M."/>
            <person name="Spieth J."/>
            <person name="Stajich J.E."/>
            <person name="Wei C."/>
            <person name="Willey D."/>
            <person name="Wilson R.K."/>
            <person name="Durbin R."/>
            <person name="Waterston R.H."/>
        </authorList>
    </citation>
    <scope>NUCLEOTIDE SEQUENCE [LARGE SCALE GENOMIC DNA]</scope>
    <source>
        <strain evidence="5 6">AF16</strain>
    </source>
</reference>
<gene>
    <name evidence="7" type="primary">ubxn-2</name>
    <name evidence="5" type="synonym">Cbr-ubxn-2</name>
    <name evidence="7" type="ORF">CBG13914</name>
    <name evidence="5" type="ORF">CBG_13914</name>
</gene>
<keyword evidence="2" id="KW-0812">Transmembrane</keyword>
<dbReference type="WormBase" id="CBG13914">
    <property type="protein sequence ID" value="CBP49491"/>
    <property type="gene ID" value="WBGene00034594"/>
    <property type="gene designation" value="Cbr-ubxn-2"/>
</dbReference>
<organism evidence="5 6">
    <name type="scientific">Caenorhabditis briggsae</name>
    <dbReference type="NCBI Taxonomy" id="6238"/>
    <lineage>
        <taxon>Eukaryota</taxon>
        <taxon>Metazoa</taxon>
        <taxon>Ecdysozoa</taxon>
        <taxon>Nematoda</taxon>
        <taxon>Chromadorea</taxon>
        <taxon>Rhabditida</taxon>
        <taxon>Rhabditina</taxon>
        <taxon>Rhabditomorpha</taxon>
        <taxon>Rhabditoidea</taxon>
        <taxon>Rhabditidae</taxon>
        <taxon>Peloderinae</taxon>
        <taxon>Caenorhabditis</taxon>
    </lineage>
</organism>
<feature type="compositionally biased region" description="Acidic residues" evidence="1">
    <location>
        <begin position="36"/>
        <end position="46"/>
    </location>
</feature>
<dbReference type="Gene3D" id="3.30.420.210">
    <property type="entry name" value="SEP domain"/>
    <property type="match status" value="1"/>
</dbReference>
<dbReference type="SMART" id="SM00553">
    <property type="entry name" value="SEP"/>
    <property type="match status" value="1"/>
</dbReference>
<sequence length="702" mass="80118">MDSSGASSSRQIDDDMEVEERRQAPETPKKKRNENEPPEDSDDEEQRAEQNGTRNFPAILWSKLKNPPKDRPTIDVWEFKMDGEYLTMTFTVDGEKYPMYFTPRSPVDFEMRRNYWIARHNPLWKSLRSRIYSIPKSTTINRLVFHNTPECEAEDCLIEFQFIKKWSCKQLEYTICQEWNHPQHLRRLMFMFKPSEMSIHLAFGPYAHPNPQPEGAVWHNHLAACADNLLELERDFRKDCENALNAKNLYFFQEWYNNQRQFDEIQLHVDKVIETNFVDHLGADHSDPKRLKFGGRTSSTTVVMCCTWKRTVWRRDICRFASMSNPNRLGLLSLFFLYFSIIYFTNFSIFHVKLPIFLRYFQMFSPPKVTKITQKFKFSSFALFETSAAITMVRIATIRAPMPSVASRRSFMREGGGNSGFSSGQAVQGPRGPRNNEDHIRRILQAAQVENPEELAAAVGGGRGGRDNKDKVTLTLHLWTDGLSIEDGPLMARNDPATIEFLEIVGRGLNSFPIFSGIPPSLHQQYQGKDIDFNIDRRHEAYQPPKMKPFGGSGVRLGNVVPTVIGVDVSTASSSAAGAATMPSGPTSAEEEAKQLEDAKKELKTDMGQPTTNVRPKNQLKICFKLIQIRLPSGQRIVAVFNHTHTLEAVRCFICTARPDIIYSPFELMSAYPPKVLIDETQTLKEANLLNSVIAVKISPPN</sequence>
<keyword evidence="6" id="KW-1185">Reference proteome</keyword>
<dbReference type="GO" id="GO:0005829">
    <property type="term" value="C:cytosol"/>
    <property type="evidence" value="ECO:0000318"/>
    <property type="project" value="GO_Central"/>
</dbReference>
<feature type="region of interest" description="Disordered" evidence="1">
    <location>
        <begin position="575"/>
        <end position="594"/>
    </location>
</feature>
<proteinExistence type="predicted"/>
<feature type="domain" description="SEP" evidence="4">
    <location>
        <begin position="471"/>
        <end position="543"/>
    </location>
</feature>
<dbReference type="GO" id="GO:0043161">
    <property type="term" value="P:proteasome-mediated ubiquitin-dependent protein catabolic process"/>
    <property type="evidence" value="ECO:0000318"/>
    <property type="project" value="GO_Central"/>
</dbReference>
<keyword evidence="2" id="KW-1133">Transmembrane helix</keyword>
<dbReference type="GO" id="GO:0043130">
    <property type="term" value="F:ubiquitin binding"/>
    <property type="evidence" value="ECO:0000318"/>
    <property type="project" value="GO_Central"/>
</dbReference>
<dbReference type="Pfam" id="PF00789">
    <property type="entry name" value="UBX"/>
    <property type="match status" value="1"/>
</dbReference>
<dbReference type="Gene3D" id="3.10.20.90">
    <property type="entry name" value="Phosphatidylinositol 3-kinase Catalytic Subunit, Chain A, domain 1"/>
    <property type="match status" value="1"/>
</dbReference>
<dbReference type="InterPro" id="IPR012989">
    <property type="entry name" value="SEP_domain"/>
</dbReference>
<dbReference type="PROSITE" id="PS50033">
    <property type="entry name" value="UBX"/>
    <property type="match status" value="1"/>
</dbReference>
<evidence type="ECO:0000313" key="5">
    <source>
        <dbReference type="EMBL" id="CAP32645.2"/>
    </source>
</evidence>
<dbReference type="eggNOG" id="KOG2086">
    <property type="taxonomic scope" value="Eukaryota"/>
</dbReference>
<dbReference type="CDD" id="cd01770">
    <property type="entry name" value="UBX_UBXN2"/>
    <property type="match status" value="1"/>
</dbReference>
<dbReference type="AlphaFoldDB" id="A8XJ18"/>
<dbReference type="GO" id="GO:0000045">
    <property type="term" value="P:autophagosome assembly"/>
    <property type="evidence" value="ECO:0000318"/>
    <property type="project" value="GO_Central"/>
</dbReference>
<keyword evidence="2" id="KW-0472">Membrane</keyword>
<dbReference type="SUPFAM" id="SSF54236">
    <property type="entry name" value="Ubiquitin-like"/>
    <property type="match status" value="1"/>
</dbReference>
<dbReference type="EMBL" id="HE601467">
    <property type="protein sequence ID" value="CAP32645.2"/>
    <property type="molecule type" value="Genomic_DNA"/>
</dbReference>
<dbReference type="GO" id="GO:0007030">
    <property type="term" value="P:Golgi organization"/>
    <property type="evidence" value="ECO:0000318"/>
    <property type="project" value="GO_Central"/>
</dbReference>
<dbReference type="PANTHER" id="PTHR23333">
    <property type="entry name" value="UBX DOMAIN CONTAINING PROTEIN"/>
    <property type="match status" value="1"/>
</dbReference>
<dbReference type="SMART" id="SM00166">
    <property type="entry name" value="UBX"/>
    <property type="match status" value="1"/>
</dbReference>
<evidence type="ECO:0000256" key="1">
    <source>
        <dbReference type="SAM" id="MobiDB-lite"/>
    </source>
</evidence>
<dbReference type="InterPro" id="IPR001012">
    <property type="entry name" value="UBX_dom"/>
</dbReference>
<evidence type="ECO:0000259" key="4">
    <source>
        <dbReference type="PROSITE" id="PS51399"/>
    </source>
</evidence>
<feature type="transmembrane region" description="Helical" evidence="2">
    <location>
        <begin position="329"/>
        <end position="350"/>
    </location>
</feature>
<accession>A8XJ18</accession>
<feature type="domain" description="UBX" evidence="3">
    <location>
        <begin position="627"/>
        <end position="697"/>
    </location>
</feature>
<dbReference type="FunFam" id="3.10.20.90:FF:000675">
    <property type="entry name" value="UBX domain-containing protein 2"/>
    <property type="match status" value="1"/>
</dbReference>
<dbReference type="GO" id="GO:0031468">
    <property type="term" value="P:nuclear membrane reassembly"/>
    <property type="evidence" value="ECO:0000318"/>
    <property type="project" value="GO_Central"/>
</dbReference>
<protein>
    <submittedName>
        <fullName evidence="5">Protein CBR-UBXN-2</fullName>
    </submittedName>
</protein>
<dbReference type="InterPro" id="IPR036241">
    <property type="entry name" value="NSFL1C_SEP_dom_sf"/>
</dbReference>
<dbReference type="STRING" id="6238.A8XJ18"/>
<dbReference type="InterPro" id="IPR029071">
    <property type="entry name" value="Ubiquitin-like_domsf"/>
</dbReference>
<dbReference type="Proteomes" id="UP000008549">
    <property type="component" value="Unassembled WGS sequence"/>
</dbReference>
<evidence type="ECO:0000259" key="3">
    <source>
        <dbReference type="PROSITE" id="PS50033"/>
    </source>
</evidence>
<dbReference type="InParanoid" id="A8XJ18"/>
<feature type="region of interest" description="Disordered" evidence="1">
    <location>
        <begin position="1"/>
        <end position="61"/>
    </location>
</feature>
<dbReference type="Pfam" id="PF08059">
    <property type="entry name" value="SEP"/>
    <property type="match status" value="1"/>
</dbReference>
<feature type="compositionally biased region" description="Low complexity" evidence="1">
    <location>
        <begin position="575"/>
        <end position="587"/>
    </location>
</feature>
<dbReference type="FunFam" id="3.30.420.210:FF:000013">
    <property type="entry name" value="UBX domain-containing protein 2"/>
    <property type="match status" value="1"/>
</dbReference>
<name>A8XJ18_CAEBR</name>
<evidence type="ECO:0000313" key="7">
    <source>
        <dbReference type="WormBase" id="CBG13914"/>
    </source>
</evidence>
<evidence type="ECO:0000313" key="6">
    <source>
        <dbReference type="Proteomes" id="UP000008549"/>
    </source>
</evidence>
<feature type="region of interest" description="Disordered" evidence="1">
    <location>
        <begin position="415"/>
        <end position="436"/>
    </location>
</feature>
<feature type="compositionally biased region" description="Basic and acidic residues" evidence="1">
    <location>
        <begin position="19"/>
        <end position="28"/>
    </location>
</feature>
<reference evidence="5 6" key="2">
    <citation type="journal article" date="2011" name="PLoS Genet.">
        <title>Caenorhabditis briggsae recombinant inbred line genotypes reveal inter-strain incompatibility and the evolution of recombination.</title>
        <authorList>
            <person name="Ross J.A."/>
            <person name="Koboldt D.C."/>
            <person name="Staisch J.E."/>
            <person name="Chamberlin H.M."/>
            <person name="Gupta B.P."/>
            <person name="Miller R.D."/>
            <person name="Baird S.E."/>
            <person name="Haag E.S."/>
        </authorList>
    </citation>
    <scope>NUCLEOTIDE SEQUENCE [LARGE SCALE GENOMIC DNA]</scope>
    <source>
        <strain evidence="5 6">AF16</strain>
    </source>
</reference>
<dbReference type="SUPFAM" id="SSF102848">
    <property type="entry name" value="NSFL1 (p97 ATPase) cofactor p47, SEP domain"/>
    <property type="match status" value="1"/>
</dbReference>
<feature type="compositionally biased region" description="Polar residues" evidence="1">
    <location>
        <begin position="1"/>
        <end position="10"/>
    </location>
</feature>
<dbReference type="PANTHER" id="PTHR23333:SF20">
    <property type="entry name" value="NSFL1 COFACTOR P47"/>
    <property type="match status" value="1"/>
</dbReference>